<dbReference type="SUPFAM" id="SSF55424">
    <property type="entry name" value="FAD/NAD-linked reductases, dimerisation (C-terminal) domain"/>
    <property type="match status" value="1"/>
</dbReference>
<dbReference type="InterPro" id="IPR023753">
    <property type="entry name" value="FAD/NAD-binding_dom"/>
</dbReference>
<feature type="domain" description="Monodehydroascorbate reductase 3-like C-terminal" evidence="9">
    <location>
        <begin position="346"/>
        <end position="420"/>
    </location>
</feature>
<dbReference type="PANTHER" id="PTHR43557:SF2">
    <property type="entry name" value="RIESKE DOMAIN-CONTAINING PROTEIN-RELATED"/>
    <property type="match status" value="1"/>
</dbReference>
<evidence type="ECO:0000256" key="3">
    <source>
        <dbReference type="ARBA" id="ARBA00022630"/>
    </source>
</evidence>
<evidence type="ECO:0000256" key="6">
    <source>
        <dbReference type="ARBA" id="ARBA00023027"/>
    </source>
</evidence>
<evidence type="ECO:0000259" key="8">
    <source>
        <dbReference type="Pfam" id="PF07992"/>
    </source>
</evidence>
<dbReference type="PRINTS" id="PR00411">
    <property type="entry name" value="PNDRDTASEI"/>
</dbReference>
<evidence type="ECO:0000259" key="9">
    <source>
        <dbReference type="Pfam" id="PF21791"/>
    </source>
</evidence>
<comment type="cofactor">
    <cofactor evidence="1">
        <name>FAD</name>
        <dbReference type="ChEBI" id="CHEBI:57692"/>
    </cofactor>
</comment>
<evidence type="ECO:0000256" key="2">
    <source>
        <dbReference type="ARBA" id="ARBA00006442"/>
    </source>
</evidence>
<accession>A0AAD3E3H4</accession>
<comment type="caution">
    <text evidence="10">The sequence shown here is derived from an EMBL/GenBank/DDBJ whole genome shotgun (WGS) entry which is preliminary data.</text>
</comment>
<dbReference type="EC" id="1.6.5.4" evidence="7"/>
<evidence type="ECO:0000256" key="5">
    <source>
        <dbReference type="ARBA" id="ARBA00023002"/>
    </source>
</evidence>
<dbReference type="GO" id="GO:0016656">
    <property type="term" value="F:monodehydroascorbate reductase (NADH) activity"/>
    <property type="evidence" value="ECO:0007669"/>
    <property type="project" value="UniProtKB-EC"/>
</dbReference>
<dbReference type="Pfam" id="PF21791">
    <property type="entry name" value="MDHAR3-like_C"/>
    <property type="match status" value="1"/>
</dbReference>
<proteinExistence type="inferred from homology"/>
<organism evidence="10 11">
    <name type="scientific">Astrephomene gubernaculifera</name>
    <dbReference type="NCBI Taxonomy" id="47775"/>
    <lineage>
        <taxon>Eukaryota</taxon>
        <taxon>Viridiplantae</taxon>
        <taxon>Chlorophyta</taxon>
        <taxon>core chlorophytes</taxon>
        <taxon>Chlorophyceae</taxon>
        <taxon>CS clade</taxon>
        <taxon>Chlamydomonadales</taxon>
        <taxon>Astrephomenaceae</taxon>
        <taxon>Astrephomene</taxon>
    </lineage>
</organism>
<evidence type="ECO:0000313" key="10">
    <source>
        <dbReference type="EMBL" id="GFR52753.1"/>
    </source>
</evidence>
<dbReference type="Proteomes" id="UP001054857">
    <property type="component" value="Unassembled WGS sequence"/>
</dbReference>
<dbReference type="EMBL" id="BMAR01000070">
    <property type="protein sequence ID" value="GFR52753.1"/>
    <property type="molecule type" value="Genomic_DNA"/>
</dbReference>
<feature type="domain" description="FAD/NAD(P)-binding" evidence="8">
    <location>
        <begin position="4"/>
        <end position="310"/>
    </location>
</feature>
<keyword evidence="11" id="KW-1185">Reference proteome</keyword>
<dbReference type="AlphaFoldDB" id="A0AAD3E3H4"/>
<keyword evidence="5" id="KW-0560">Oxidoreductase</keyword>
<dbReference type="Gene3D" id="3.50.50.60">
    <property type="entry name" value="FAD/NAD(P)-binding domain"/>
    <property type="match status" value="2"/>
</dbReference>
<evidence type="ECO:0000313" key="11">
    <source>
        <dbReference type="Proteomes" id="UP001054857"/>
    </source>
</evidence>
<dbReference type="PANTHER" id="PTHR43557">
    <property type="entry name" value="APOPTOSIS-INDUCING FACTOR 1"/>
    <property type="match status" value="1"/>
</dbReference>
<keyword evidence="6" id="KW-0520">NAD</keyword>
<evidence type="ECO:0000256" key="4">
    <source>
        <dbReference type="ARBA" id="ARBA00022827"/>
    </source>
</evidence>
<name>A0AAD3E3H4_9CHLO</name>
<dbReference type="InterPro" id="IPR036188">
    <property type="entry name" value="FAD/NAD-bd_sf"/>
</dbReference>
<keyword evidence="3" id="KW-0285">Flavoprotein</keyword>
<dbReference type="InterPro" id="IPR050446">
    <property type="entry name" value="FAD-oxidoreductase/Apoptosis"/>
</dbReference>
<gene>
    <name evidence="10" type="ORF">Agub_g15360</name>
</gene>
<protein>
    <recommendedName>
        <fullName evidence="7">monodehydroascorbate reductase (NADH)</fullName>
        <ecNumber evidence="7">1.6.5.4</ecNumber>
    </recommendedName>
</protein>
<dbReference type="InterPro" id="IPR048618">
    <property type="entry name" value="MDHAR3-like_C"/>
</dbReference>
<dbReference type="PRINTS" id="PR00368">
    <property type="entry name" value="FADPNR"/>
</dbReference>
<evidence type="ECO:0000256" key="1">
    <source>
        <dbReference type="ARBA" id="ARBA00001974"/>
    </source>
</evidence>
<dbReference type="SUPFAM" id="SSF51905">
    <property type="entry name" value="FAD/NAD(P)-binding domain"/>
    <property type="match status" value="1"/>
</dbReference>
<dbReference type="Gene3D" id="3.30.390.30">
    <property type="match status" value="1"/>
</dbReference>
<sequence length="440" mass="45440">MPTYKIVILGGGNASGYAARALIENGLKAGELAIITEENYVAYERPALSKGYLVGAARLPGFHTCVGGGGERQPPEWYGEKGIAYLTGSRVTKADLATKALTLESGEVVSYDKLIIATGARPIFLTEFKTPGADLRGLHYLRDVKDADALVAAMAATKEAGGKAVVVGGGYIGMEVAAGLAANGLPVTMVFPDERLMQRLFTPQLAAVYERLYEGKGVKVLKGVKVTGFAGADGKVTAVEYVAAAGGEAQQLEASLVVVGVGARANVELFAGQLEVAAGGIKVDGQMATSVPDVYAIGDVAAFPLTSIATGDVSYVRQEHVTHCRLSAAQAAKAVMGLSPAPYDYLPFFYSRVFSLSWVFYGEAPASTTPLHFGDTEEAKTFGCLWLGAGGQLVGAFLEGGSAEDAALLKSAVAARVAVAAEGLDTASSAATLAAIKAKL</sequence>
<dbReference type="GO" id="GO:0005737">
    <property type="term" value="C:cytoplasm"/>
    <property type="evidence" value="ECO:0007669"/>
    <property type="project" value="TreeGrafter"/>
</dbReference>
<dbReference type="Pfam" id="PF07992">
    <property type="entry name" value="Pyr_redox_2"/>
    <property type="match status" value="1"/>
</dbReference>
<keyword evidence="4" id="KW-0274">FAD</keyword>
<reference evidence="10 11" key="1">
    <citation type="journal article" date="2021" name="Sci. Rep.">
        <title>Genome sequencing of the multicellular alga Astrephomene provides insights into convergent evolution of germ-soma differentiation.</title>
        <authorList>
            <person name="Yamashita S."/>
            <person name="Yamamoto K."/>
            <person name="Matsuzaki R."/>
            <person name="Suzuki S."/>
            <person name="Yamaguchi H."/>
            <person name="Hirooka S."/>
            <person name="Minakuchi Y."/>
            <person name="Miyagishima S."/>
            <person name="Kawachi M."/>
            <person name="Toyoda A."/>
            <person name="Nozaki H."/>
        </authorList>
    </citation>
    <scope>NUCLEOTIDE SEQUENCE [LARGE SCALE GENOMIC DNA]</scope>
    <source>
        <strain evidence="10 11">NIES-4017</strain>
    </source>
</reference>
<comment type="similarity">
    <text evidence="2">Belongs to the FAD-dependent oxidoreductase family.</text>
</comment>
<dbReference type="InterPro" id="IPR016156">
    <property type="entry name" value="FAD/NAD-linked_Rdtase_dimer_sf"/>
</dbReference>
<evidence type="ECO:0000256" key="7">
    <source>
        <dbReference type="ARBA" id="ARBA00038920"/>
    </source>
</evidence>